<dbReference type="OrthoDB" id="7360668at2"/>
<dbReference type="SUPFAM" id="SSF160272">
    <property type="entry name" value="Shew3726-like"/>
    <property type="match status" value="1"/>
</dbReference>
<dbReference type="InterPro" id="IPR009962">
    <property type="entry name" value="DUF1488"/>
</dbReference>
<name>A0A1C1YXT2_9HYPH</name>
<evidence type="ECO:0008006" key="3">
    <source>
        <dbReference type="Google" id="ProtNLM"/>
    </source>
</evidence>
<protein>
    <recommendedName>
        <fullName evidence="3">DUF1488 domain-containing protein</fullName>
    </recommendedName>
</protein>
<proteinExistence type="predicted"/>
<sequence>MIGFPNQMRGFDQEAGTLRFSGYDGVMEVRFVLEAPALERIDGLARAPDTDYLAAFDRRRGQIEAAAIRAYAKKRKTLIWLTIADF</sequence>
<evidence type="ECO:0000313" key="2">
    <source>
        <dbReference type="Proteomes" id="UP000094795"/>
    </source>
</evidence>
<keyword evidence="2" id="KW-1185">Reference proteome</keyword>
<dbReference type="Proteomes" id="UP000094795">
    <property type="component" value="Unassembled WGS sequence"/>
</dbReference>
<dbReference type="Pfam" id="PF07369">
    <property type="entry name" value="DUF1488"/>
    <property type="match status" value="1"/>
</dbReference>
<comment type="caution">
    <text evidence="1">The sequence shown here is derived from an EMBL/GenBank/DDBJ whole genome shotgun (WGS) entry which is preliminary data.</text>
</comment>
<organism evidence="1 2">
    <name type="scientific">Hoeflea olei</name>
    <dbReference type="NCBI Taxonomy" id="1480615"/>
    <lineage>
        <taxon>Bacteria</taxon>
        <taxon>Pseudomonadati</taxon>
        <taxon>Pseudomonadota</taxon>
        <taxon>Alphaproteobacteria</taxon>
        <taxon>Hyphomicrobiales</taxon>
        <taxon>Rhizobiaceae</taxon>
        <taxon>Hoeflea</taxon>
    </lineage>
</organism>
<dbReference type="RefSeq" id="WP_066177145.1">
    <property type="nucleotide sequence ID" value="NZ_LQZT01000009.1"/>
</dbReference>
<dbReference type="InterPro" id="IPR036692">
    <property type="entry name" value="Shew3726-like_sf"/>
</dbReference>
<dbReference type="STRING" id="1480615.AWJ14_01290"/>
<dbReference type="EMBL" id="LQZT01000009">
    <property type="protein sequence ID" value="OCW58220.1"/>
    <property type="molecule type" value="Genomic_DNA"/>
</dbReference>
<gene>
    <name evidence="1" type="ORF">AWJ14_01290</name>
</gene>
<evidence type="ECO:0000313" key="1">
    <source>
        <dbReference type="EMBL" id="OCW58220.1"/>
    </source>
</evidence>
<reference evidence="1 2" key="1">
    <citation type="submission" date="2015-12" db="EMBL/GenBank/DDBJ databases">
        <authorList>
            <person name="Shamseldin A."/>
            <person name="Moawad H."/>
            <person name="Abd El-Rahim W.M."/>
            <person name="Sadowsky M.J."/>
        </authorList>
    </citation>
    <scope>NUCLEOTIDE SEQUENCE [LARGE SCALE GENOMIC DNA]</scope>
    <source>
        <strain evidence="1 2">JC234</strain>
    </source>
</reference>
<dbReference type="AlphaFoldDB" id="A0A1C1YXT2"/>
<accession>A0A1C1YXT2</accession>